<comment type="caution">
    <text evidence="8">The sequence shown here is derived from an EMBL/GenBank/DDBJ whole genome shotgun (WGS) entry which is preliminary data.</text>
</comment>
<dbReference type="Pfam" id="PF06964">
    <property type="entry name" value="Alpha-L-AF_C"/>
    <property type="match status" value="1"/>
</dbReference>
<dbReference type="GO" id="GO:0046556">
    <property type="term" value="F:alpha-L-arabinofuranosidase activity"/>
    <property type="evidence" value="ECO:0007669"/>
    <property type="project" value="UniProtKB-EC"/>
</dbReference>
<dbReference type="SUPFAM" id="SSF51011">
    <property type="entry name" value="Glycosyl hydrolase domain"/>
    <property type="match status" value="1"/>
</dbReference>
<dbReference type="RefSeq" id="WP_179399461.1">
    <property type="nucleotide sequence ID" value="NZ_JACCCY010000002.1"/>
</dbReference>
<dbReference type="Pfam" id="PF22848">
    <property type="entry name" value="ASD1_dom"/>
    <property type="match status" value="1"/>
</dbReference>
<dbReference type="Gene3D" id="2.60.40.1180">
    <property type="entry name" value="Golgi alpha-mannosidase II"/>
    <property type="match status" value="1"/>
</dbReference>
<dbReference type="InterPro" id="IPR013780">
    <property type="entry name" value="Glyco_hydro_b"/>
</dbReference>
<evidence type="ECO:0000256" key="6">
    <source>
        <dbReference type="ARBA" id="ARBA00023180"/>
    </source>
</evidence>
<name>A0A8E1ZXT0_9PORP</name>
<dbReference type="EC" id="3.2.1.55" evidence="3"/>
<dbReference type="GO" id="GO:0046373">
    <property type="term" value="P:L-arabinose metabolic process"/>
    <property type="evidence" value="ECO:0007669"/>
    <property type="project" value="InterPro"/>
</dbReference>
<keyword evidence="9" id="KW-1185">Reference proteome</keyword>
<dbReference type="PANTHER" id="PTHR31776">
    <property type="entry name" value="ALPHA-L-ARABINOFURANOSIDASE 1"/>
    <property type="match status" value="1"/>
</dbReference>
<keyword evidence="4" id="KW-0732">Signal</keyword>
<keyword evidence="5" id="KW-0378">Hydrolase</keyword>
<comment type="similarity">
    <text evidence="2">Belongs to the glycosyl hydrolase 51 family.</text>
</comment>
<dbReference type="Gene3D" id="3.20.20.80">
    <property type="entry name" value="Glycosidases"/>
    <property type="match status" value="1"/>
</dbReference>
<evidence type="ECO:0000256" key="1">
    <source>
        <dbReference type="ARBA" id="ARBA00001462"/>
    </source>
</evidence>
<keyword evidence="6" id="KW-0325">Glycoprotein</keyword>
<evidence type="ECO:0000313" key="8">
    <source>
        <dbReference type="EMBL" id="NYI49740.1"/>
    </source>
</evidence>
<dbReference type="SMART" id="SM00813">
    <property type="entry name" value="Alpha-L-AF_C"/>
    <property type="match status" value="1"/>
</dbReference>
<gene>
    <name evidence="8" type="ORF">F5613_001818</name>
</gene>
<reference evidence="8 9" key="1">
    <citation type="submission" date="2020-07" db="EMBL/GenBank/DDBJ databases">
        <title>Genomic Encyclopedia of Type Strains, Phase IV (KMG-IV): sequencing the most valuable type-strain genomes for metagenomic binning, comparative biology and taxonomic classification.</title>
        <authorList>
            <person name="Goeker M."/>
        </authorList>
    </citation>
    <scope>NUCLEOTIDE SEQUENCE [LARGE SCALE GENOMIC DNA]</scope>
    <source>
        <strain evidence="8 9">DSM 23697</strain>
    </source>
</reference>
<dbReference type="Gene3D" id="2.60.120.260">
    <property type="entry name" value="Galactose-binding domain-like"/>
    <property type="match status" value="1"/>
</dbReference>
<proteinExistence type="inferred from homology"/>
<feature type="domain" description="Alpha-L-arabinofuranosidase C-terminal" evidence="7">
    <location>
        <begin position="463"/>
        <end position="646"/>
    </location>
</feature>
<evidence type="ECO:0000256" key="4">
    <source>
        <dbReference type="ARBA" id="ARBA00022729"/>
    </source>
</evidence>
<sequence length="654" mass="73940">MNSNLKKGLCVLSFLTAGFSLFGQSTESDYLIKMDVDKIGSTIQPTMYGVFFEDINFGADGGLYAELIKNRSFEFEYPFTGWTPFGDVSIRSDKPCFDRNPHYARLINRKQLTGTGLINEGFKGIGIKTNEKYDLSFYARTLKNETMKLKIEIVSDKNDIIESKEVSINSKSWNKYMITFAPMQTCSKSSIRITMLTTGVLDIEHISLFPQETFNNRSNGLRKDLAMALKDLKPGVFRFPGGCIVEGTDLSTRYQWKNTIGPVENRPININRWNYTFSHKKFPDYYQSYGLGFYEYFVLSEDIGAEPLPVLNCGLSCQYENNDPNQNCPVDKLEPYIEDALDLIEFANGPITSTWGKIRADMGHPAPFNLKMIAIGNEQWGTLYTERLEPFVKAIRAKYPNIKIIGSSGPQAEGKDFDFLWPEMKRIGVDLVDEHYYRSPEWFLSNANRYDSYDRNGPKVFAGEYACHAPDKENSFLSALSEAAFMTGLERNADVVHLCTYAPLFAHKEAWQWRPDLIWFDNLSFVKTPNYYVQQLFGNNAGTHVLALTMNGKAVSGQQNLYATAASDAKDNTLIIKIANTGIDQKKVSFILDGLKAGVHAVILTHLNSSDLNAKNSFETPDLITPKVVHSYIKDNKMDIALPPLSFTMLRIAR</sequence>
<evidence type="ECO:0000256" key="3">
    <source>
        <dbReference type="ARBA" id="ARBA00012670"/>
    </source>
</evidence>
<dbReference type="InterPro" id="IPR051563">
    <property type="entry name" value="Glycosyl_Hydrolase_51"/>
</dbReference>
<dbReference type="EMBL" id="JACCCY010000002">
    <property type="protein sequence ID" value="NYI49740.1"/>
    <property type="molecule type" value="Genomic_DNA"/>
</dbReference>
<dbReference type="Pfam" id="PF02018">
    <property type="entry name" value="CBM_4_9"/>
    <property type="match status" value="1"/>
</dbReference>
<dbReference type="InterPro" id="IPR010720">
    <property type="entry name" value="Alpha-L-AF_C"/>
</dbReference>
<evidence type="ECO:0000256" key="5">
    <source>
        <dbReference type="ARBA" id="ARBA00022801"/>
    </source>
</evidence>
<dbReference type="InterPro" id="IPR055235">
    <property type="entry name" value="ASD1_cat"/>
</dbReference>
<evidence type="ECO:0000313" key="9">
    <source>
        <dbReference type="Proteomes" id="UP000574332"/>
    </source>
</evidence>
<evidence type="ECO:0000259" key="7">
    <source>
        <dbReference type="SMART" id="SM00813"/>
    </source>
</evidence>
<dbReference type="FunFam" id="3.20.20.80:FF:000090">
    <property type="entry name" value="Alpha-L-arabinofuranosidase A"/>
    <property type="match status" value="1"/>
</dbReference>
<dbReference type="AlphaFoldDB" id="A0A8E1ZXT0"/>
<comment type="catalytic activity">
    <reaction evidence="1">
        <text>Hydrolysis of terminal non-reducing alpha-L-arabinofuranoside residues in alpha-L-arabinosides.</text>
        <dbReference type="EC" id="3.2.1.55"/>
    </reaction>
</comment>
<organism evidence="8 9">
    <name type="scientific">Macellibacteroides fermentans</name>
    <dbReference type="NCBI Taxonomy" id="879969"/>
    <lineage>
        <taxon>Bacteria</taxon>
        <taxon>Pseudomonadati</taxon>
        <taxon>Bacteroidota</taxon>
        <taxon>Bacteroidia</taxon>
        <taxon>Bacteroidales</taxon>
        <taxon>Porphyromonadaceae</taxon>
        <taxon>Macellibacteroides</taxon>
    </lineage>
</organism>
<evidence type="ECO:0000256" key="2">
    <source>
        <dbReference type="ARBA" id="ARBA00007186"/>
    </source>
</evidence>
<dbReference type="SUPFAM" id="SSF51445">
    <property type="entry name" value="(Trans)glycosidases"/>
    <property type="match status" value="1"/>
</dbReference>
<protein>
    <recommendedName>
        <fullName evidence="3">non-reducing end alpha-L-arabinofuranosidase</fullName>
        <ecNumber evidence="3">3.2.1.55</ecNumber>
    </recommendedName>
</protein>
<dbReference type="InterPro" id="IPR003305">
    <property type="entry name" value="CenC_carb-bd"/>
</dbReference>
<dbReference type="Proteomes" id="UP000574332">
    <property type="component" value="Unassembled WGS sequence"/>
</dbReference>
<dbReference type="PANTHER" id="PTHR31776:SF0">
    <property type="entry name" value="ALPHA-L-ARABINOFURANOSIDASE 1"/>
    <property type="match status" value="1"/>
</dbReference>
<dbReference type="InterPro" id="IPR017853">
    <property type="entry name" value="GH"/>
</dbReference>
<accession>A0A8E1ZXT0</accession>